<dbReference type="PANTHER" id="PTHR15237">
    <property type="entry name" value="DNA REPAIR PROTEIN RAD9"/>
    <property type="match status" value="1"/>
</dbReference>
<dbReference type="Proteomes" id="UP000242414">
    <property type="component" value="Unassembled WGS sequence"/>
</dbReference>
<dbReference type="InterPro" id="IPR046938">
    <property type="entry name" value="DNA_clamp_sf"/>
</dbReference>
<feature type="compositionally biased region" description="Low complexity" evidence="1">
    <location>
        <begin position="355"/>
        <end position="368"/>
    </location>
</feature>
<dbReference type="GO" id="GO:0071479">
    <property type="term" value="P:cellular response to ionizing radiation"/>
    <property type="evidence" value="ECO:0007669"/>
    <property type="project" value="TreeGrafter"/>
</dbReference>
<feature type="compositionally biased region" description="Polar residues" evidence="1">
    <location>
        <begin position="420"/>
        <end position="435"/>
    </location>
</feature>
<accession>A0A1X0QZN2</accession>
<feature type="region of interest" description="Disordered" evidence="1">
    <location>
        <begin position="305"/>
        <end position="473"/>
    </location>
</feature>
<dbReference type="Pfam" id="PF04139">
    <property type="entry name" value="Rad9"/>
    <property type="match status" value="1"/>
</dbReference>
<proteinExistence type="predicted"/>
<protein>
    <recommendedName>
        <fullName evidence="3">Rad9-domain-containing protein</fullName>
    </recommendedName>
</protein>
<dbReference type="GO" id="GO:0006281">
    <property type="term" value="P:DNA repair"/>
    <property type="evidence" value="ECO:0007669"/>
    <property type="project" value="TreeGrafter"/>
</dbReference>
<dbReference type="SUPFAM" id="SSF55979">
    <property type="entry name" value="DNA clamp"/>
    <property type="match status" value="1"/>
</dbReference>
<dbReference type="EMBL" id="KV921950">
    <property type="protein sequence ID" value="ORE05215.1"/>
    <property type="molecule type" value="Genomic_DNA"/>
</dbReference>
<dbReference type="GO" id="GO:0000076">
    <property type="term" value="P:DNA replication checkpoint signaling"/>
    <property type="evidence" value="ECO:0007669"/>
    <property type="project" value="TreeGrafter"/>
</dbReference>
<dbReference type="InterPro" id="IPR007268">
    <property type="entry name" value="Rad9/Ddc1"/>
</dbReference>
<dbReference type="GO" id="GO:0030896">
    <property type="term" value="C:checkpoint clamp complex"/>
    <property type="evidence" value="ECO:0007669"/>
    <property type="project" value="InterPro"/>
</dbReference>
<dbReference type="VEuPathDB" id="FungiDB:BCV72DRAFT_336741"/>
<gene>
    <name evidence="2" type="ORF">BCV72DRAFT_336741</name>
</gene>
<evidence type="ECO:0008006" key="3">
    <source>
        <dbReference type="Google" id="ProtNLM"/>
    </source>
</evidence>
<dbReference type="GO" id="GO:0031573">
    <property type="term" value="P:mitotic intra-S DNA damage checkpoint signaling"/>
    <property type="evidence" value="ECO:0007669"/>
    <property type="project" value="TreeGrafter"/>
</dbReference>
<dbReference type="PANTHER" id="PTHR15237:SF0">
    <property type="entry name" value="CELL CYCLE CHECKPOINT CONTROL PROTEIN"/>
    <property type="match status" value="1"/>
</dbReference>
<evidence type="ECO:0000313" key="2">
    <source>
        <dbReference type="EMBL" id="ORE05215.1"/>
    </source>
</evidence>
<sequence length="473" mass="53347">MEFKATLPADLFNVFSISLDTLSDFGDNIYLDIRKLQFIISTMNNSETSQAIIRISPLIFENYKLLQRRSTEESLKCQVLAHDLSKIFKKNQSITNLIQSCGIQVVEGDENSVEARIHLTVKCHNGVTKKNTIWHSEGKTIVPFYSKDTLHSFIVDASIMKDHLGLFPPKVVDIILSFTPQFIIIKSFWDNDSQMMHLDDKPVQTMVKMKVEDCVEYSVTEPVRLVFNFREFKAILNYMESMEAPLIAQFQEAGKPIIFTYEQSNEIMAEFALMTHANITNERSSYMSFNEHSMASVDSPIYGGHRSVSSSPPVQYHRRTASHGRSVVHPGRNSSVESDVPGNQRAGGSNQFIENNNTNNNNNNNNNNYQNISTSAIANADTVPYTRPTTPKNPMYGTGGSDLSFGHNSFEQSNHHRLPSLQNEENNSHQSSDNNAYFPFDSSIESSISAPRAEYGETDAESARKKQKSNFFS</sequence>
<dbReference type="Gene3D" id="3.70.10.10">
    <property type="match status" value="1"/>
</dbReference>
<evidence type="ECO:0000256" key="1">
    <source>
        <dbReference type="SAM" id="MobiDB-lite"/>
    </source>
</evidence>
<organism evidence="2">
    <name type="scientific">Rhizopus microsporus var. microsporus</name>
    <dbReference type="NCBI Taxonomy" id="86635"/>
    <lineage>
        <taxon>Eukaryota</taxon>
        <taxon>Fungi</taxon>
        <taxon>Fungi incertae sedis</taxon>
        <taxon>Mucoromycota</taxon>
        <taxon>Mucoromycotina</taxon>
        <taxon>Mucoromycetes</taxon>
        <taxon>Mucorales</taxon>
        <taxon>Mucorineae</taxon>
        <taxon>Rhizopodaceae</taxon>
        <taxon>Rhizopus</taxon>
    </lineage>
</organism>
<dbReference type="AlphaFoldDB" id="A0A1X0QZN2"/>
<dbReference type="OrthoDB" id="60092at2759"/>
<reference evidence="2" key="1">
    <citation type="journal article" date="2016" name="Proc. Natl. Acad. Sci. U.S.A.">
        <title>Lipid metabolic changes in an early divergent fungus govern the establishment of a mutualistic symbiosis with endobacteria.</title>
        <authorList>
            <person name="Lastovetsky O.A."/>
            <person name="Gaspar M.L."/>
            <person name="Mondo S.J."/>
            <person name="LaButti K.M."/>
            <person name="Sandor L."/>
            <person name="Grigoriev I.V."/>
            <person name="Henry S.A."/>
            <person name="Pawlowska T.E."/>
        </authorList>
    </citation>
    <scope>NUCLEOTIDE SEQUENCE [LARGE SCALE GENOMIC DNA]</scope>
    <source>
        <strain evidence="2">ATCC 52814</strain>
    </source>
</reference>
<name>A0A1X0QZN2_RHIZD</name>